<evidence type="ECO:0008006" key="4">
    <source>
        <dbReference type="Google" id="ProtNLM"/>
    </source>
</evidence>
<comment type="caution">
    <text evidence="2">The sequence shown here is derived from an EMBL/GenBank/DDBJ whole genome shotgun (WGS) entry which is preliminary data.</text>
</comment>
<name>A0ABW3JL42_9FLAO</name>
<evidence type="ECO:0000313" key="3">
    <source>
        <dbReference type="Proteomes" id="UP001597061"/>
    </source>
</evidence>
<reference evidence="3" key="1">
    <citation type="journal article" date="2019" name="Int. J. Syst. Evol. Microbiol.">
        <title>The Global Catalogue of Microorganisms (GCM) 10K type strain sequencing project: providing services to taxonomists for standard genome sequencing and annotation.</title>
        <authorList>
            <consortium name="The Broad Institute Genomics Platform"/>
            <consortium name="The Broad Institute Genome Sequencing Center for Infectious Disease"/>
            <person name="Wu L."/>
            <person name="Ma J."/>
        </authorList>
    </citation>
    <scope>NUCLEOTIDE SEQUENCE [LARGE SCALE GENOMIC DNA]</scope>
    <source>
        <strain evidence="3">CCUG 62414</strain>
    </source>
</reference>
<gene>
    <name evidence="2" type="ORF">ACFQ1R_14115</name>
</gene>
<evidence type="ECO:0000313" key="2">
    <source>
        <dbReference type="EMBL" id="MFD0991238.1"/>
    </source>
</evidence>
<sequence>MKHFYLFFVLITSLSINGQTDCDNANYYLVSAYSHVKTSYDANNISHLKYSANRSVESLKLSKKTLANCNCEKALELANKAIVLLSKVEAAETYEDGRYFVKQGRDICKESVIEIDRCATTTYTIETTTTSQTLSDLEKEQLKLKQQQEVLKLKEAEIKMKLAEQNEKEVLLKKEQLILNYKTLIASNIKTYNETLKSCGCNHKTISNNDTLENTSNKSLDDIKLFYVTNLKTLASNYLAELNNCN</sequence>
<keyword evidence="1" id="KW-0175">Coiled coil</keyword>
<accession>A0ABW3JL42</accession>
<organism evidence="2 3">
    <name type="scientific">Mariniflexile jejuense</name>
    <dbReference type="NCBI Taxonomy" id="1173582"/>
    <lineage>
        <taxon>Bacteria</taxon>
        <taxon>Pseudomonadati</taxon>
        <taxon>Bacteroidota</taxon>
        <taxon>Flavobacteriia</taxon>
        <taxon>Flavobacteriales</taxon>
        <taxon>Flavobacteriaceae</taxon>
        <taxon>Mariniflexile</taxon>
    </lineage>
</organism>
<feature type="coiled-coil region" evidence="1">
    <location>
        <begin position="134"/>
        <end position="173"/>
    </location>
</feature>
<evidence type="ECO:0000256" key="1">
    <source>
        <dbReference type="SAM" id="Coils"/>
    </source>
</evidence>
<dbReference type="Proteomes" id="UP001597061">
    <property type="component" value="Unassembled WGS sequence"/>
</dbReference>
<dbReference type="EMBL" id="JBHTJI010000042">
    <property type="protein sequence ID" value="MFD0991238.1"/>
    <property type="molecule type" value="Genomic_DNA"/>
</dbReference>
<keyword evidence="3" id="KW-1185">Reference proteome</keyword>
<proteinExistence type="predicted"/>
<protein>
    <recommendedName>
        <fullName evidence="4">DUF4398 domain-containing protein</fullName>
    </recommendedName>
</protein>
<dbReference type="RefSeq" id="WP_379926920.1">
    <property type="nucleotide sequence ID" value="NZ_JBHTJI010000042.1"/>
</dbReference>